<dbReference type="OrthoDB" id="4217619at2759"/>
<feature type="domain" description="Peptidase S1" evidence="5">
    <location>
        <begin position="92"/>
        <end position="266"/>
    </location>
</feature>
<dbReference type="Pfam" id="PF17815">
    <property type="entry name" value="PDZ_3"/>
    <property type="match status" value="1"/>
</dbReference>
<dbReference type="InterPro" id="IPR046449">
    <property type="entry name" value="DEGP_PDZ_sf"/>
</dbReference>
<dbReference type="PANTHER" id="PTHR45980">
    <property type="match status" value="1"/>
</dbReference>
<evidence type="ECO:0000256" key="2">
    <source>
        <dbReference type="ARBA" id="ARBA00022670"/>
    </source>
</evidence>
<dbReference type="GeneID" id="24423977"/>
<dbReference type="Pfam" id="PF00089">
    <property type="entry name" value="Trypsin"/>
    <property type="match status" value="1"/>
</dbReference>
<dbReference type="KEGG" id="bmic:BMR1_02g00945"/>
<reference evidence="7 8" key="3">
    <citation type="journal article" date="2016" name="Sci. Rep.">
        <title>Genome-wide diversity and gene expression profiling of Babesia microti isolates identify polymorphic genes that mediate host-pathogen interactions.</title>
        <authorList>
            <person name="Silva J.C."/>
            <person name="Cornillot E."/>
            <person name="McCracken C."/>
            <person name="Usmani-Brown S."/>
            <person name="Dwivedi A."/>
            <person name="Ifeonu O.O."/>
            <person name="Crabtree J."/>
            <person name="Gotia H.T."/>
            <person name="Virji A.Z."/>
            <person name="Reynes C."/>
            <person name="Colinge J."/>
            <person name="Kumar V."/>
            <person name="Lawres L."/>
            <person name="Pazzi J.E."/>
            <person name="Pablo J.V."/>
            <person name="Hung C."/>
            <person name="Brancato J."/>
            <person name="Kumari P."/>
            <person name="Orvis J."/>
            <person name="Tretina K."/>
            <person name="Chibucos M."/>
            <person name="Ott S."/>
            <person name="Sadzewicz L."/>
            <person name="Sengamalay N."/>
            <person name="Shetty A.C."/>
            <person name="Su Q."/>
            <person name="Tallon L."/>
            <person name="Fraser C.M."/>
            <person name="Frutos R."/>
            <person name="Molina D.M."/>
            <person name="Krause P.J."/>
            <person name="Ben Mamoun C."/>
        </authorList>
    </citation>
    <scope>NUCLEOTIDE SEQUENCE [LARGE SCALE GENOMIC DNA]</scope>
    <source>
        <strain evidence="7 8">RI</strain>
    </source>
</reference>
<dbReference type="InterPro" id="IPR009003">
    <property type="entry name" value="Peptidase_S1_PA"/>
</dbReference>
<dbReference type="EC" id="3.4.21.-" evidence="7"/>
<evidence type="ECO:0000256" key="3">
    <source>
        <dbReference type="ARBA" id="ARBA00022801"/>
    </source>
</evidence>
<dbReference type="PANTHER" id="PTHR45980:SF9">
    <property type="entry name" value="PROTEASE DO-LIKE 10, MITOCHONDRIAL-RELATED"/>
    <property type="match status" value="1"/>
</dbReference>
<dbReference type="VEuPathDB" id="PiroplasmaDB:BMR1_02g00945"/>
<dbReference type="Gene3D" id="3.20.190.20">
    <property type="match status" value="1"/>
</dbReference>
<evidence type="ECO:0000313" key="7">
    <source>
        <dbReference type="EMBL" id="SJK85853.1"/>
    </source>
</evidence>
<dbReference type="GO" id="GO:0006508">
    <property type="term" value="P:proteolysis"/>
    <property type="evidence" value="ECO:0007669"/>
    <property type="project" value="UniProtKB-KW"/>
</dbReference>
<feature type="domain" description="Protease Do-like PDZ" evidence="6">
    <location>
        <begin position="421"/>
        <end position="564"/>
    </location>
</feature>
<keyword evidence="2" id="KW-0645">Protease</keyword>
<name>A0A1R4AA30_BABMR</name>
<reference evidence="7 8" key="2">
    <citation type="journal article" date="2013" name="PLoS ONE">
        <title>Whole genome mapping and re-organization of the nuclear and mitochondrial genomes of Babesia microti isolates.</title>
        <authorList>
            <person name="Cornillot E."/>
            <person name="Dassouli A."/>
            <person name="Garg A."/>
            <person name="Pachikara N."/>
            <person name="Randazzo S."/>
            <person name="Depoix D."/>
            <person name="Carcy B."/>
            <person name="Delbecq S."/>
            <person name="Frutos R."/>
            <person name="Silva J.C."/>
            <person name="Sutton R."/>
            <person name="Krause P.J."/>
            <person name="Mamoun C.B."/>
        </authorList>
    </citation>
    <scope>NUCLEOTIDE SEQUENCE [LARGE SCALE GENOMIC DNA]</scope>
    <source>
        <strain evidence="7 8">RI</strain>
    </source>
</reference>
<comment type="similarity">
    <text evidence="1">Belongs to the peptidase S1C family.</text>
</comment>
<dbReference type="InterPro" id="IPR041517">
    <property type="entry name" value="DEGP_PDZ"/>
</dbReference>
<dbReference type="RefSeq" id="XP_021338066.1">
    <property type="nucleotide sequence ID" value="XM_021483105.1"/>
</dbReference>
<dbReference type="EMBL" id="FO082872">
    <property type="protein sequence ID" value="SJK85853.1"/>
    <property type="molecule type" value="Genomic_DNA"/>
</dbReference>
<dbReference type="AlphaFoldDB" id="A0A1R4AA30"/>
<organism evidence="7 8">
    <name type="scientific">Babesia microti (strain RI)</name>
    <dbReference type="NCBI Taxonomy" id="1133968"/>
    <lineage>
        <taxon>Eukaryota</taxon>
        <taxon>Sar</taxon>
        <taxon>Alveolata</taxon>
        <taxon>Apicomplexa</taxon>
        <taxon>Aconoidasida</taxon>
        <taxon>Piroplasmida</taxon>
        <taxon>Babesiidae</taxon>
        <taxon>Babesia</taxon>
    </lineage>
</organism>
<accession>A0A1R4AA30</accession>
<evidence type="ECO:0000259" key="5">
    <source>
        <dbReference type="Pfam" id="PF00089"/>
    </source>
</evidence>
<proteinExistence type="inferred from homology"/>
<dbReference type="GO" id="GO:0004252">
    <property type="term" value="F:serine-type endopeptidase activity"/>
    <property type="evidence" value="ECO:0007669"/>
    <property type="project" value="InterPro"/>
</dbReference>
<dbReference type="PRINTS" id="PR00834">
    <property type="entry name" value="PROTEASES2C"/>
</dbReference>
<dbReference type="SUPFAM" id="SSF50494">
    <property type="entry name" value="Trypsin-like serine proteases"/>
    <property type="match status" value="1"/>
</dbReference>
<dbReference type="Gene3D" id="2.40.10.120">
    <property type="match status" value="1"/>
</dbReference>
<keyword evidence="8" id="KW-1185">Reference proteome</keyword>
<evidence type="ECO:0000256" key="4">
    <source>
        <dbReference type="ARBA" id="ARBA00022825"/>
    </source>
</evidence>
<reference evidence="7 8" key="1">
    <citation type="journal article" date="2012" name="Nucleic Acids Res.">
        <title>Sequencing of the smallest Apicomplexan genome from the human pathogen Babesia microti.</title>
        <authorList>
            <person name="Cornillot E."/>
            <person name="Hadj-Kaddour K."/>
            <person name="Dassouli A."/>
            <person name="Noel B."/>
            <person name="Ranwez V."/>
            <person name="Vacherie B."/>
            <person name="Augagneur Y."/>
            <person name="Bres V."/>
            <person name="Duclos A."/>
            <person name="Randazzo S."/>
            <person name="Carcy B."/>
            <person name="Debierre-Grockiego F."/>
            <person name="Delbecq S."/>
            <person name="Moubri-Menage K."/>
            <person name="Shams-Eldin H."/>
            <person name="Usmani-Brown S."/>
            <person name="Bringaud F."/>
            <person name="Wincker P."/>
            <person name="Vivares C.P."/>
            <person name="Schwarz R.T."/>
            <person name="Schetters T.P."/>
            <person name="Krause P.J."/>
            <person name="Gorenflot A."/>
            <person name="Berry V."/>
            <person name="Barbe V."/>
            <person name="Ben Mamoun C."/>
        </authorList>
    </citation>
    <scope>NUCLEOTIDE SEQUENCE [LARGE SCALE GENOMIC DNA]</scope>
    <source>
        <strain evidence="7 8">RI</strain>
    </source>
</reference>
<gene>
    <name evidence="7" type="ORF">BMR1_02g00945</name>
</gene>
<evidence type="ECO:0000313" key="8">
    <source>
        <dbReference type="Proteomes" id="UP000002899"/>
    </source>
</evidence>
<dbReference type="InterPro" id="IPR001940">
    <property type="entry name" value="Peptidase_S1C"/>
</dbReference>
<protein>
    <submittedName>
        <fullName evidence="7">Protease Do-like 9</fullName>
        <ecNumber evidence="7">3.4.21.-</ecNumber>
    </submittedName>
</protein>
<dbReference type="InterPro" id="IPR001254">
    <property type="entry name" value="Trypsin_dom"/>
</dbReference>
<keyword evidence="3 7" id="KW-0378">Hydrolase</keyword>
<evidence type="ECO:0000259" key="6">
    <source>
        <dbReference type="Pfam" id="PF17815"/>
    </source>
</evidence>
<evidence type="ECO:0000256" key="1">
    <source>
        <dbReference type="ARBA" id="ARBA00010541"/>
    </source>
</evidence>
<dbReference type="Proteomes" id="UP000002899">
    <property type="component" value="Chromosome II"/>
</dbReference>
<keyword evidence="4" id="KW-0720">Serine protease</keyword>
<sequence length="566" mass="63932">MYRFSAIINNLHTKVINFSKSDELLKYSKAKLLNCGAYHRFSTNLESNENIKHENIANTLNLKNNNYLETKSPVNNLKSSFNSIVKIFCDSTDPNYAQPWQMRRQIKSTGSGFAIVGKIIITNAHCVSWNNRCLLSKHGSAVKYSCRIKAIGHECDLAVLEVEDDEFWQDIIPLELGPIPQLHDSVVAIGYPSGGDNLCITSGVVSRVDVTTYAHSNFRLLGAQIDAAINPGNSGGPAMKDGKVVGVTFQAYDEAQNIGYIIPTSVIEQFLMDLSLHNRYTGFVTLGISYQLLENKSLKSFFGLNDLKESDLPEGVTSSGILVCQCDTTNADSNNYNLYEQEVDRVDNENLNTFLKYDIILAINGHNIADDGTIHFRDSERVHLAHSLAGKFYGQVCEVIVVRNKRVMTLKIQLKKPKYLVPEHQWDFKPRYYIYGGLVFLPLTMEYLKDEFGKKYYERAPTALLKPLTEIYAKKPGQEVVILSQILASDCTVGYDFRNIRLLTVNDREVLNLGHLEQLLNECTHDYVKFCFEQNLCIVLGVEKVKQTQQELLVQHAIPHYKSDTI</sequence>